<dbReference type="EMBL" id="VXBU01014865">
    <property type="protein sequence ID" value="NXN87721.1"/>
    <property type="molecule type" value="Genomic_DNA"/>
</dbReference>
<dbReference type="NCBIfam" id="NF005012">
    <property type="entry name" value="PRK06411.1"/>
    <property type="match status" value="1"/>
</dbReference>
<comment type="subunit">
    <text evidence="7">Core subunit of respiratory chain NADH dehydrogenase (Complex I) which is composed of 45 different subunits. This is a component of the iron-sulfur (IP) fragment of the enzyme.</text>
</comment>
<dbReference type="SUPFAM" id="SSF56770">
    <property type="entry name" value="HydA/Nqo6-like"/>
    <property type="match status" value="1"/>
</dbReference>
<comment type="similarity">
    <text evidence="2">Belongs to the complex I 20 kDa subunit family.</text>
</comment>
<dbReference type="InterPro" id="IPR006137">
    <property type="entry name" value="NADH_UbQ_OxRdtase-like_20kDa"/>
</dbReference>
<dbReference type="OrthoDB" id="268400at2759"/>
<dbReference type="PROSITE" id="PS01150">
    <property type="entry name" value="COMPLEX1_20K"/>
    <property type="match status" value="1"/>
</dbReference>
<dbReference type="GO" id="GO:0008137">
    <property type="term" value="F:NADH dehydrogenase (ubiquinone) activity"/>
    <property type="evidence" value="ECO:0007669"/>
    <property type="project" value="InterPro"/>
</dbReference>
<feature type="region of interest" description="Disordered" evidence="8">
    <location>
        <begin position="1"/>
        <end position="29"/>
    </location>
</feature>
<dbReference type="Gene3D" id="3.40.50.12280">
    <property type="match status" value="1"/>
</dbReference>
<dbReference type="GO" id="GO:0048038">
    <property type="term" value="F:quinone binding"/>
    <property type="evidence" value="ECO:0007669"/>
    <property type="project" value="InterPro"/>
</dbReference>
<feature type="non-terminal residue" evidence="10">
    <location>
        <position position="189"/>
    </location>
</feature>
<dbReference type="Pfam" id="PF01058">
    <property type="entry name" value="Oxidored_q6"/>
    <property type="match status" value="1"/>
</dbReference>
<dbReference type="Proteomes" id="UP000532545">
    <property type="component" value="Unassembled WGS sequence"/>
</dbReference>
<gene>
    <name evidence="10" type="primary">Ndufs7</name>
    <name evidence="10" type="ORF">BOMGAR_R14344</name>
</gene>
<dbReference type="GO" id="GO:0005739">
    <property type="term" value="C:mitochondrion"/>
    <property type="evidence" value="ECO:0007669"/>
    <property type="project" value="GOC"/>
</dbReference>
<evidence type="ECO:0000256" key="2">
    <source>
        <dbReference type="ARBA" id="ARBA00009173"/>
    </source>
</evidence>
<protein>
    <recommendedName>
        <fullName evidence="3">NADH dehydrogenase [ubiquinone] iron-sulfur protein 7, mitochondrial</fullName>
    </recommendedName>
    <alternativeName>
        <fullName evidence="5">Complex I-20kD</fullName>
    </alternativeName>
    <alternativeName>
        <fullName evidence="6">NADH-ubiquinone oxidoreductase 20 kDa subunit</fullName>
    </alternativeName>
</protein>
<proteinExistence type="inferred from homology"/>
<evidence type="ECO:0000256" key="1">
    <source>
        <dbReference type="ARBA" id="ARBA00001966"/>
    </source>
</evidence>
<evidence type="ECO:0000313" key="10">
    <source>
        <dbReference type="EMBL" id="NXN87721.1"/>
    </source>
</evidence>
<evidence type="ECO:0000256" key="3">
    <source>
        <dbReference type="ARBA" id="ARBA00015185"/>
    </source>
</evidence>
<keyword evidence="11" id="KW-1185">Reference proteome</keyword>
<name>A0A7L1MJY7_BOMGA</name>
<evidence type="ECO:0000256" key="5">
    <source>
        <dbReference type="ARBA" id="ARBA00030829"/>
    </source>
</evidence>
<evidence type="ECO:0000256" key="4">
    <source>
        <dbReference type="ARBA" id="ARBA00024297"/>
    </source>
</evidence>
<dbReference type="GO" id="GO:0051539">
    <property type="term" value="F:4 iron, 4 sulfur cluster binding"/>
    <property type="evidence" value="ECO:0007669"/>
    <property type="project" value="InterPro"/>
</dbReference>
<evidence type="ECO:0000259" key="9">
    <source>
        <dbReference type="Pfam" id="PF01058"/>
    </source>
</evidence>
<comment type="caution">
    <text evidence="10">The sequence shown here is derived from an EMBL/GenBank/DDBJ whole genome shotgun (WGS) entry which is preliminary data.</text>
</comment>
<dbReference type="GO" id="GO:0045271">
    <property type="term" value="C:respiratory chain complex I"/>
    <property type="evidence" value="ECO:0007669"/>
    <property type="project" value="TreeGrafter"/>
</dbReference>
<dbReference type="AlphaFoldDB" id="A0A7L1MJY7"/>
<evidence type="ECO:0000256" key="6">
    <source>
        <dbReference type="ARBA" id="ARBA00032998"/>
    </source>
</evidence>
<feature type="domain" description="NADH:ubiquinone oxidoreductase-like 20kDa subunit" evidence="9">
    <location>
        <begin position="112"/>
        <end position="173"/>
    </location>
</feature>
<accession>A0A7L1MJY7</accession>
<dbReference type="GO" id="GO:0015990">
    <property type="term" value="P:electron transport coupled proton transport"/>
    <property type="evidence" value="ECO:0007669"/>
    <property type="project" value="TreeGrafter"/>
</dbReference>
<dbReference type="PANTHER" id="PTHR11995">
    <property type="entry name" value="NADH DEHYDROGENASE"/>
    <property type="match status" value="1"/>
</dbReference>
<feature type="non-terminal residue" evidence="10">
    <location>
        <position position="1"/>
    </location>
</feature>
<dbReference type="InterPro" id="IPR006138">
    <property type="entry name" value="NADH_UQ_OxRdtase_20Kd_su"/>
</dbReference>
<dbReference type="PANTHER" id="PTHR11995:SF14">
    <property type="entry name" value="NADH DEHYDROGENASE [UBIQUINONE] IRON-SULFUR PROTEIN 7, MITOCHONDRIAL"/>
    <property type="match status" value="1"/>
</dbReference>
<dbReference type="GO" id="GO:0032981">
    <property type="term" value="P:mitochondrial respiratory chain complex I assembly"/>
    <property type="evidence" value="ECO:0007669"/>
    <property type="project" value="TreeGrafter"/>
</dbReference>
<evidence type="ECO:0000313" key="11">
    <source>
        <dbReference type="Proteomes" id="UP000532545"/>
    </source>
</evidence>
<reference evidence="10 11" key="1">
    <citation type="submission" date="2019-09" db="EMBL/GenBank/DDBJ databases">
        <title>Bird 10,000 Genomes (B10K) Project - Family phase.</title>
        <authorList>
            <person name="Zhang G."/>
        </authorList>
    </citation>
    <scope>NUCLEOTIDE SEQUENCE [LARGE SCALE GENOMIC DNA]</scope>
    <source>
        <strain evidence="10">B10K-DU-002-23</strain>
        <tissue evidence="10">Muscle</tissue>
    </source>
</reference>
<dbReference type="GO" id="GO:0009060">
    <property type="term" value="P:aerobic respiration"/>
    <property type="evidence" value="ECO:0007669"/>
    <property type="project" value="TreeGrafter"/>
</dbReference>
<sequence length="189" mass="20824">PGSVRPVQARLLHQTPAADGADSSAQLQKSSAVVQRKSFVPSSRGEYVIAKLDDLVNWARRVSASASHPLLAPGDTAGPPPPQGKNSLRAALAEFCGLRVTLGRVKLFFHVQVYDQMPEPRYVVSMGSCANGGGYYHYSYSVVRGCDRIVPVDIYVPGCPPTAEALLYGILQLQRKIKRERRMQIWYRK</sequence>
<comment type="function">
    <text evidence="4">Core subunit of the mitochondrial membrane respiratory chain NADH dehydrogenase (Complex I) which catalyzes electron transfer from NADH through the respiratory chain, using ubiquinone as an electron acceptor. Essential for the catalytic activity of complex I.</text>
</comment>
<dbReference type="FunFam" id="3.40.50.12280:FF:000009">
    <property type="entry name" value="NADH dehydrogenase [ubiquinone] iron-sulfur protein 7, mitochondrial"/>
    <property type="match status" value="1"/>
</dbReference>
<comment type="cofactor">
    <cofactor evidence="1">
        <name>[4Fe-4S] cluster</name>
        <dbReference type="ChEBI" id="CHEBI:49883"/>
    </cofactor>
</comment>
<organism evidence="10 11">
    <name type="scientific">Bombycilla garrulus</name>
    <name type="common">Bohemian waxwing</name>
    <name type="synonym">Lanius garrulus</name>
    <dbReference type="NCBI Taxonomy" id="125297"/>
    <lineage>
        <taxon>Eukaryota</taxon>
        <taxon>Metazoa</taxon>
        <taxon>Chordata</taxon>
        <taxon>Craniata</taxon>
        <taxon>Vertebrata</taxon>
        <taxon>Euteleostomi</taxon>
        <taxon>Archelosauria</taxon>
        <taxon>Archosauria</taxon>
        <taxon>Dinosauria</taxon>
        <taxon>Saurischia</taxon>
        <taxon>Theropoda</taxon>
        <taxon>Coelurosauria</taxon>
        <taxon>Aves</taxon>
        <taxon>Neognathae</taxon>
        <taxon>Neoaves</taxon>
        <taxon>Telluraves</taxon>
        <taxon>Australaves</taxon>
        <taxon>Passeriformes</taxon>
        <taxon>Bombycillidae</taxon>
        <taxon>Bombycilla</taxon>
    </lineage>
</organism>
<evidence type="ECO:0000256" key="8">
    <source>
        <dbReference type="SAM" id="MobiDB-lite"/>
    </source>
</evidence>
<evidence type="ECO:0000256" key="7">
    <source>
        <dbReference type="ARBA" id="ARBA00046897"/>
    </source>
</evidence>